<comment type="caution">
    <text evidence="8">The sequence shown here is derived from an EMBL/GenBank/DDBJ whole genome shotgun (WGS) entry which is preliminary data.</text>
</comment>
<protein>
    <recommendedName>
        <fullName evidence="3">cellulase</fullName>
        <ecNumber evidence="3">3.2.1.4</ecNumber>
    </recommendedName>
</protein>
<dbReference type="SUPFAM" id="SSF48208">
    <property type="entry name" value="Six-hairpin glycosidases"/>
    <property type="match status" value="1"/>
</dbReference>
<evidence type="ECO:0000256" key="3">
    <source>
        <dbReference type="ARBA" id="ARBA00012601"/>
    </source>
</evidence>
<keyword evidence="7" id="KW-0624">Polysaccharide degradation</keyword>
<dbReference type="EC" id="3.2.1.4" evidence="3"/>
<dbReference type="InterPro" id="IPR008928">
    <property type="entry name" value="6-hairpin_glycosidase_sf"/>
</dbReference>
<comment type="catalytic activity">
    <reaction evidence="1">
        <text>Endohydrolysis of (1-&gt;4)-beta-D-glucosidic linkages in cellulose, lichenin and cereal beta-D-glucans.</text>
        <dbReference type="EC" id="3.2.1.4"/>
    </reaction>
</comment>
<proteinExistence type="inferred from homology"/>
<evidence type="ECO:0000256" key="2">
    <source>
        <dbReference type="ARBA" id="ARBA00009209"/>
    </source>
</evidence>
<dbReference type="InterPro" id="IPR002037">
    <property type="entry name" value="Glyco_hydro_8"/>
</dbReference>
<keyword evidence="5" id="KW-0136">Cellulose degradation</keyword>
<reference evidence="8 9" key="1">
    <citation type="journal article" date="2014" name="Genome Biol. Evol.">
        <title>Acetic acid bacteria genomes reveal functional traits for adaptation to life in insect guts.</title>
        <authorList>
            <person name="Chouaia B."/>
            <person name="Gaiarsa S."/>
            <person name="Crotti E."/>
            <person name="Comandatore F."/>
            <person name="Degli Esposti M."/>
            <person name="Ricci I."/>
            <person name="Alma A."/>
            <person name="Favia G."/>
            <person name="Bandi C."/>
            <person name="Daffonchio D."/>
        </authorList>
    </citation>
    <scope>NUCLEOTIDE SEQUENCE [LARGE SCALE GENOMIC DNA]</scope>
    <source>
        <strain evidence="8 9">SF2.1</strain>
    </source>
</reference>
<dbReference type="GO" id="GO:0008810">
    <property type="term" value="F:cellulase activity"/>
    <property type="evidence" value="ECO:0007669"/>
    <property type="project" value="UniProtKB-EC"/>
</dbReference>
<evidence type="ECO:0000313" key="8">
    <source>
        <dbReference type="EMBL" id="CDG40408.1"/>
    </source>
</evidence>
<keyword evidence="6 8" id="KW-0326">Glycosidase</keyword>
<dbReference type="eggNOG" id="COG3405">
    <property type="taxonomic scope" value="Bacteria"/>
</dbReference>
<comment type="similarity">
    <text evidence="2">Belongs to the glycosyl hydrolase 8 (cellulase D) family.</text>
</comment>
<dbReference type="EMBL" id="CBLX010000016">
    <property type="protein sequence ID" value="CDG40408.1"/>
    <property type="molecule type" value="Genomic_DNA"/>
</dbReference>
<reference evidence="8 9" key="2">
    <citation type="journal article" date="2014" name="PLoS ONE">
        <title>Evolution of mitochondria reconstructed from the energy metabolism of living bacteria.</title>
        <authorList>
            <person name="Degli Esposti M."/>
            <person name="Chouaia B."/>
            <person name="Comandatore F."/>
            <person name="Crotti E."/>
            <person name="Sassera D."/>
            <person name="Lievens P.M."/>
            <person name="Daffonchio D."/>
            <person name="Bandi C."/>
        </authorList>
    </citation>
    <scope>NUCLEOTIDE SEQUENCE [LARGE SCALE GENOMIC DNA]</scope>
    <source>
        <strain evidence="8 9">SF2.1</strain>
    </source>
</reference>
<accession>A0A060QI83</accession>
<name>A0A060QI83_9PROT</name>
<dbReference type="AlphaFoldDB" id="A0A060QI83"/>
<gene>
    <name evidence="8" type="ORF">ASAP_2363</name>
</gene>
<organism evidence="8 9">
    <name type="scientific">Asaia bogorensis</name>
    <dbReference type="NCBI Taxonomy" id="91915"/>
    <lineage>
        <taxon>Bacteria</taxon>
        <taxon>Pseudomonadati</taxon>
        <taxon>Pseudomonadota</taxon>
        <taxon>Alphaproteobacteria</taxon>
        <taxon>Acetobacterales</taxon>
        <taxon>Acetobacteraceae</taxon>
        <taxon>Asaia</taxon>
    </lineage>
</organism>
<dbReference type="GO" id="GO:0030245">
    <property type="term" value="P:cellulose catabolic process"/>
    <property type="evidence" value="ECO:0007669"/>
    <property type="project" value="UniProtKB-KW"/>
</dbReference>
<dbReference type="InterPro" id="IPR012341">
    <property type="entry name" value="6hp_glycosidase-like_sf"/>
</dbReference>
<evidence type="ECO:0000256" key="6">
    <source>
        <dbReference type="ARBA" id="ARBA00023295"/>
    </source>
</evidence>
<evidence type="ECO:0000313" key="9">
    <source>
        <dbReference type="Proteomes" id="UP000027583"/>
    </source>
</evidence>
<dbReference type="Proteomes" id="UP000027583">
    <property type="component" value="Unassembled WGS sequence"/>
</dbReference>
<dbReference type="Pfam" id="PF01270">
    <property type="entry name" value="Glyco_hydro_8"/>
    <property type="match status" value="1"/>
</dbReference>
<evidence type="ECO:0000256" key="5">
    <source>
        <dbReference type="ARBA" id="ARBA00023001"/>
    </source>
</evidence>
<dbReference type="Gene3D" id="1.50.10.10">
    <property type="match status" value="1"/>
</dbReference>
<evidence type="ECO:0000256" key="1">
    <source>
        <dbReference type="ARBA" id="ARBA00000966"/>
    </source>
</evidence>
<keyword evidence="7" id="KW-0119">Carbohydrate metabolism</keyword>
<evidence type="ECO:0000256" key="7">
    <source>
        <dbReference type="ARBA" id="ARBA00023326"/>
    </source>
</evidence>
<dbReference type="PRINTS" id="PR00735">
    <property type="entry name" value="GLHYDRLASE8"/>
</dbReference>
<evidence type="ECO:0000256" key="4">
    <source>
        <dbReference type="ARBA" id="ARBA00022801"/>
    </source>
</evidence>
<keyword evidence="4 8" id="KW-0378">Hydrolase</keyword>
<sequence length="349" mass="39239">MLRSMVRRQFCRDSLLAAASFGIAGESFAQTQGLGDPDWELYKKKYLRPEGRIVDTGNQDVSHSEGQGYGLLFASTFNDQAAFDQIWAWTRDNLKHKDGSLHSWRWTPTAPHVSDTNNATDGDLMIAWALRRAAILWRSEAYLDQAKAILHDLAKKCVRKVGSRLVLLPGMKGFDRPKSVIINLSYYLLPALDRAVLLDPSGPWKSVSEHGQQLLQSCRFGLWGLPPDWLAIDRKSERLVPAPGYPPRFSYDAIRIPLYFRWGKRLPATLTQSLYAVSQNYSMTALPAWVDLMTGERSPYNAPPGFRAVYLFALNGSDALSDLPNIKESSDYYSSSLTLLARIASMEMV</sequence>